<dbReference type="RefSeq" id="WP_172606934.1">
    <property type="nucleotide sequence ID" value="NZ_CASFEE010000007.1"/>
</dbReference>
<protein>
    <submittedName>
        <fullName evidence="1">Uncharacterized protein</fullName>
    </submittedName>
</protein>
<organism evidence="1 2">
    <name type="scientific">Fusobacterium necrogenes</name>
    <dbReference type="NCBI Taxonomy" id="858"/>
    <lineage>
        <taxon>Bacteria</taxon>
        <taxon>Fusobacteriati</taxon>
        <taxon>Fusobacteriota</taxon>
        <taxon>Fusobacteriia</taxon>
        <taxon>Fusobacteriales</taxon>
        <taxon>Fusobacteriaceae</taxon>
        <taxon>Fusobacterium</taxon>
    </lineage>
</organism>
<accession>A0A377GVU2</accession>
<evidence type="ECO:0000313" key="1">
    <source>
        <dbReference type="EMBL" id="STO31088.1"/>
    </source>
</evidence>
<reference evidence="1 2" key="1">
    <citation type="submission" date="2018-06" db="EMBL/GenBank/DDBJ databases">
        <authorList>
            <consortium name="Pathogen Informatics"/>
            <person name="Doyle S."/>
        </authorList>
    </citation>
    <scope>NUCLEOTIDE SEQUENCE [LARGE SCALE GENOMIC DNA]</scope>
    <source>
        <strain evidence="1 2">NCTC10723</strain>
    </source>
</reference>
<sequence length="48" mass="5573">MNFYEKMLIKILEKSMTAQDSEILKKLKSGVDLSAQDKKELEELIDNL</sequence>
<proteinExistence type="predicted"/>
<dbReference type="AlphaFoldDB" id="A0A377GVU2"/>
<name>A0A377GVU2_9FUSO</name>
<dbReference type="EMBL" id="UGGU01000003">
    <property type="protein sequence ID" value="STO31088.1"/>
    <property type="molecule type" value="Genomic_DNA"/>
</dbReference>
<gene>
    <name evidence="1" type="ORF">NCTC10723_00528</name>
</gene>
<evidence type="ECO:0000313" key="2">
    <source>
        <dbReference type="Proteomes" id="UP000255328"/>
    </source>
</evidence>
<dbReference type="Proteomes" id="UP000255328">
    <property type="component" value="Unassembled WGS sequence"/>
</dbReference>
<keyword evidence="2" id="KW-1185">Reference proteome</keyword>